<dbReference type="SUPFAM" id="SSF46785">
    <property type="entry name" value="Winged helix' DNA-binding domain"/>
    <property type="match status" value="1"/>
</dbReference>
<dbReference type="SMART" id="SM00344">
    <property type="entry name" value="HTH_ASNC"/>
    <property type="match status" value="1"/>
</dbReference>
<dbReference type="InterPro" id="IPR036390">
    <property type="entry name" value="WH_DNA-bd_sf"/>
</dbReference>
<proteinExistence type="predicted"/>
<dbReference type="GO" id="GO:0043200">
    <property type="term" value="P:response to amino acid"/>
    <property type="evidence" value="ECO:0007669"/>
    <property type="project" value="TreeGrafter"/>
</dbReference>
<dbReference type="PANTHER" id="PTHR30154">
    <property type="entry name" value="LEUCINE-RESPONSIVE REGULATORY PROTEIN"/>
    <property type="match status" value="1"/>
</dbReference>
<dbReference type="GO" id="GO:0043565">
    <property type="term" value="F:sequence-specific DNA binding"/>
    <property type="evidence" value="ECO:0007669"/>
    <property type="project" value="InterPro"/>
</dbReference>
<name>A0A2A2HB12_9EURY</name>
<dbReference type="CDD" id="cd00090">
    <property type="entry name" value="HTH_ARSR"/>
    <property type="match status" value="1"/>
</dbReference>
<dbReference type="InterPro" id="IPR011991">
    <property type="entry name" value="ArsR-like_HTH"/>
</dbReference>
<dbReference type="SUPFAM" id="SSF54909">
    <property type="entry name" value="Dimeric alpha+beta barrel"/>
    <property type="match status" value="1"/>
</dbReference>
<dbReference type="InterPro" id="IPR019887">
    <property type="entry name" value="Tscrpt_reg_AsnC/Lrp_C"/>
</dbReference>
<evidence type="ECO:0000256" key="1">
    <source>
        <dbReference type="ARBA" id="ARBA00023015"/>
    </source>
</evidence>
<gene>
    <name evidence="5" type="ORF">ASJ82_04915</name>
</gene>
<dbReference type="Gene3D" id="3.30.70.920">
    <property type="match status" value="1"/>
</dbReference>
<evidence type="ECO:0000313" key="6">
    <source>
        <dbReference type="Proteomes" id="UP000217528"/>
    </source>
</evidence>
<dbReference type="InterPro" id="IPR019888">
    <property type="entry name" value="Tscrpt_reg_AsnC-like"/>
</dbReference>
<dbReference type="Pfam" id="PF01037">
    <property type="entry name" value="AsnC_trans_reg"/>
    <property type="match status" value="1"/>
</dbReference>
<dbReference type="EMBL" id="LMVN01000029">
    <property type="protein sequence ID" value="PAV06558.1"/>
    <property type="molecule type" value="Genomic_DNA"/>
</dbReference>
<dbReference type="PRINTS" id="PR00033">
    <property type="entry name" value="HTHASNC"/>
</dbReference>
<feature type="domain" description="HTH asnC-type" evidence="4">
    <location>
        <begin position="20"/>
        <end position="81"/>
    </location>
</feature>
<keyword evidence="1" id="KW-0805">Transcription regulation</keyword>
<keyword evidence="6" id="KW-1185">Reference proteome</keyword>
<accession>A0A2A2HB12</accession>
<dbReference type="Pfam" id="PF13412">
    <property type="entry name" value="HTH_24"/>
    <property type="match status" value="1"/>
</dbReference>
<reference evidence="5 6" key="1">
    <citation type="journal article" date="2017" name="BMC Genomics">
        <title>Genomic analysis of methanogenic archaea reveals a shift towards energy conservation.</title>
        <authorList>
            <person name="Gilmore S.P."/>
            <person name="Henske J.K."/>
            <person name="Sexton J.A."/>
            <person name="Solomon K.V."/>
            <person name="Seppala S."/>
            <person name="Yoo J.I."/>
            <person name="Huyett L.M."/>
            <person name="Pressman A."/>
            <person name="Cogan J.Z."/>
            <person name="Kivenson V."/>
            <person name="Peng X."/>
            <person name="Tan Y."/>
            <person name="Valentine D.L."/>
            <person name="O'Malley M.A."/>
        </authorList>
    </citation>
    <scope>NUCLEOTIDE SEQUENCE [LARGE SCALE GENOMIC DNA]</scope>
    <source>
        <strain evidence="5 6">1R-7</strain>
    </source>
</reference>
<dbReference type="PROSITE" id="PS50956">
    <property type="entry name" value="HTH_ASNC_2"/>
    <property type="match status" value="1"/>
</dbReference>
<dbReference type="InterPro" id="IPR011008">
    <property type="entry name" value="Dimeric_a/b-barrel"/>
</dbReference>
<dbReference type="OrthoDB" id="6995at2157"/>
<dbReference type="Gene3D" id="1.10.10.10">
    <property type="entry name" value="Winged helix-like DNA-binding domain superfamily/Winged helix DNA-binding domain"/>
    <property type="match status" value="1"/>
</dbReference>
<keyword evidence="3" id="KW-0804">Transcription</keyword>
<dbReference type="InterPro" id="IPR000485">
    <property type="entry name" value="AsnC-type_HTH_dom"/>
</dbReference>
<sequence length="169" mass="19393">MIDDAYPEYGQQPENMTLEMDELDKRILELLSDDGRKSYRKISRELGVSVGTIHNRVDKLTKYGIISKFVPVIDHEKLGYNLTAIIGVEIKGGTVGFLADKKEYKDNLLAVYDVTGQFDGIIIAKFKNTFELNYFIKQLLKEETVIRTYTQTVLNIVKEELNTSMINFE</sequence>
<evidence type="ECO:0000256" key="2">
    <source>
        <dbReference type="ARBA" id="ARBA00023125"/>
    </source>
</evidence>
<dbReference type="RefSeq" id="WP_095609412.1">
    <property type="nucleotide sequence ID" value="NZ_CAUHCB010000008.1"/>
</dbReference>
<dbReference type="GO" id="GO:0005829">
    <property type="term" value="C:cytosol"/>
    <property type="evidence" value="ECO:0007669"/>
    <property type="project" value="TreeGrafter"/>
</dbReference>
<organism evidence="5 6">
    <name type="scientific">Methanosphaera cuniculi</name>
    <dbReference type="NCBI Taxonomy" id="1077256"/>
    <lineage>
        <taxon>Archaea</taxon>
        <taxon>Methanobacteriati</taxon>
        <taxon>Methanobacteriota</taxon>
        <taxon>Methanomada group</taxon>
        <taxon>Methanobacteria</taxon>
        <taxon>Methanobacteriales</taxon>
        <taxon>Methanobacteriaceae</taxon>
        <taxon>Methanosphaera</taxon>
    </lineage>
</organism>
<evidence type="ECO:0000313" key="5">
    <source>
        <dbReference type="EMBL" id="PAV06558.1"/>
    </source>
</evidence>
<dbReference type="Proteomes" id="UP000217528">
    <property type="component" value="Unassembled WGS sequence"/>
</dbReference>
<evidence type="ECO:0000259" key="4">
    <source>
        <dbReference type="PROSITE" id="PS50956"/>
    </source>
</evidence>
<keyword evidence="2" id="KW-0238">DNA-binding</keyword>
<dbReference type="InterPro" id="IPR036388">
    <property type="entry name" value="WH-like_DNA-bd_sf"/>
</dbReference>
<evidence type="ECO:0000256" key="3">
    <source>
        <dbReference type="ARBA" id="ARBA00023163"/>
    </source>
</evidence>
<comment type="caution">
    <text evidence="5">The sequence shown here is derived from an EMBL/GenBank/DDBJ whole genome shotgun (WGS) entry which is preliminary data.</text>
</comment>
<dbReference type="AlphaFoldDB" id="A0A2A2HB12"/>
<dbReference type="PANTHER" id="PTHR30154:SF34">
    <property type="entry name" value="TRANSCRIPTIONAL REGULATOR AZLB"/>
    <property type="match status" value="1"/>
</dbReference>
<protein>
    <submittedName>
        <fullName evidence="5">AsnC family transcriptional regulator</fullName>
    </submittedName>
</protein>